<gene>
    <name evidence="1" type="ORF">NQ318_018449</name>
</gene>
<evidence type="ECO:0000313" key="1">
    <source>
        <dbReference type="EMBL" id="KAJ8933380.1"/>
    </source>
</evidence>
<dbReference type="AlphaFoldDB" id="A0AAV8X3N4"/>
<sequence>MEIHRLNRSSNQHFAREYQIVISLPVESTSSPIVYLDISQYIHAVVKIMFGNHGETTLGPSLQEWAMLPKKPSKIYIYRIGLYTSLNDKSFLCICSSRKAPPASHTLVHMPTPLQLQICMG</sequence>
<protein>
    <submittedName>
        <fullName evidence="1">Uncharacterized protein</fullName>
    </submittedName>
</protein>
<proteinExistence type="predicted"/>
<organism evidence="1 2">
    <name type="scientific">Aromia moschata</name>
    <dbReference type="NCBI Taxonomy" id="1265417"/>
    <lineage>
        <taxon>Eukaryota</taxon>
        <taxon>Metazoa</taxon>
        <taxon>Ecdysozoa</taxon>
        <taxon>Arthropoda</taxon>
        <taxon>Hexapoda</taxon>
        <taxon>Insecta</taxon>
        <taxon>Pterygota</taxon>
        <taxon>Neoptera</taxon>
        <taxon>Endopterygota</taxon>
        <taxon>Coleoptera</taxon>
        <taxon>Polyphaga</taxon>
        <taxon>Cucujiformia</taxon>
        <taxon>Chrysomeloidea</taxon>
        <taxon>Cerambycidae</taxon>
        <taxon>Cerambycinae</taxon>
        <taxon>Callichromatini</taxon>
        <taxon>Aromia</taxon>
    </lineage>
</organism>
<accession>A0AAV8X3N4</accession>
<comment type="caution">
    <text evidence="1">The sequence shown here is derived from an EMBL/GenBank/DDBJ whole genome shotgun (WGS) entry which is preliminary data.</text>
</comment>
<keyword evidence="2" id="KW-1185">Reference proteome</keyword>
<dbReference type="Proteomes" id="UP001162162">
    <property type="component" value="Unassembled WGS sequence"/>
</dbReference>
<name>A0AAV8X3N4_9CUCU</name>
<evidence type="ECO:0000313" key="2">
    <source>
        <dbReference type="Proteomes" id="UP001162162"/>
    </source>
</evidence>
<dbReference type="EMBL" id="JAPWTK010001233">
    <property type="protein sequence ID" value="KAJ8933380.1"/>
    <property type="molecule type" value="Genomic_DNA"/>
</dbReference>
<reference evidence="1" key="1">
    <citation type="journal article" date="2023" name="Insect Mol. Biol.">
        <title>Genome sequencing provides insights into the evolution of gene families encoding plant cell wall-degrading enzymes in longhorned beetles.</title>
        <authorList>
            <person name="Shin N.R."/>
            <person name="Okamura Y."/>
            <person name="Kirsch R."/>
            <person name="Pauchet Y."/>
        </authorList>
    </citation>
    <scope>NUCLEOTIDE SEQUENCE</scope>
    <source>
        <strain evidence="1">AMC_N1</strain>
    </source>
</reference>